<reference evidence="4 5" key="1">
    <citation type="submission" date="2014-11" db="EMBL/GenBank/DDBJ databases">
        <title>Genomics and ecophysiology of heterotrophic nitrogen fixing bacteria isolated from estuarine surface water.</title>
        <authorList>
            <person name="Bentzon-Tilia M."/>
            <person name="Severin I."/>
            <person name="Hansen L.H."/>
            <person name="Riemann L."/>
        </authorList>
    </citation>
    <scope>NUCLEOTIDE SEQUENCE [LARGE SCALE GENOMIC DNA]</scope>
    <source>
        <strain evidence="4 5">BAL398</strain>
    </source>
</reference>
<dbReference type="GO" id="GO:0010181">
    <property type="term" value="F:FMN binding"/>
    <property type="evidence" value="ECO:0007669"/>
    <property type="project" value="InterPro"/>
</dbReference>
<dbReference type="GO" id="GO:0016491">
    <property type="term" value="F:oxidoreductase activity"/>
    <property type="evidence" value="ECO:0007669"/>
    <property type="project" value="UniProtKB-KW"/>
</dbReference>
<comment type="caution">
    <text evidence="4">The sequence shown here is derived from an EMBL/GenBank/DDBJ whole genome shotgun (WGS) entry which is preliminary data.</text>
</comment>
<evidence type="ECO:0000313" key="5">
    <source>
        <dbReference type="Proteomes" id="UP000032515"/>
    </source>
</evidence>
<dbReference type="InterPro" id="IPR001155">
    <property type="entry name" value="OxRdtase_FMN_N"/>
</dbReference>
<dbReference type="Gene3D" id="3.20.20.70">
    <property type="entry name" value="Aldolase class I"/>
    <property type="match status" value="1"/>
</dbReference>
<dbReference type="PANTHER" id="PTHR43656">
    <property type="entry name" value="BINDING OXIDOREDUCTASE, PUTATIVE (AFU_ORTHOLOGUE AFUA_2G08260)-RELATED"/>
    <property type="match status" value="1"/>
</dbReference>
<dbReference type="CDD" id="cd02803">
    <property type="entry name" value="OYE_like_FMN_family"/>
    <property type="match status" value="1"/>
</dbReference>
<gene>
    <name evidence="4" type="ORF">OO17_20930</name>
</gene>
<proteinExistence type="predicted"/>
<evidence type="ECO:0000259" key="3">
    <source>
        <dbReference type="Pfam" id="PF00724"/>
    </source>
</evidence>
<dbReference type="EMBL" id="JXXE01000448">
    <property type="protein sequence ID" value="KIZ39242.1"/>
    <property type="molecule type" value="Genomic_DNA"/>
</dbReference>
<evidence type="ECO:0000256" key="2">
    <source>
        <dbReference type="ARBA" id="ARBA00023002"/>
    </source>
</evidence>
<dbReference type="SUPFAM" id="SSF51395">
    <property type="entry name" value="FMN-linked oxidoreductases"/>
    <property type="match status" value="1"/>
</dbReference>
<accession>A0A0D7EIC9</accession>
<dbReference type="Pfam" id="PF00724">
    <property type="entry name" value="Oxidored_FMN"/>
    <property type="match status" value="1"/>
</dbReference>
<keyword evidence="2" id="KW-0560">Oxidoreductase</keyword>
<dbReference type="Proteomes" id="UP000032515">
    <property type="component" value="Unassembled WGS sequence"/>
</dbReference>
<evidence type="ECO:0000313" key="4">
    <source>
        <dbReference type="EMBL" id="KIZ39242.1"/>
    </source>
</evidence>
<dbReference type="PANTHER" id="PTHR43656:SF2">
    <property type="entry name" value="BINDING OXIDOREDUCTASE, PUTATIVE (AFU_ORTHOLOGUE AFUA_2G08260)-RELATED"/>
    <property type="match status" value="1"/>
</dbReference>
<dbReference type="OrthoDB" id="9804454at2"/>
<keyword evidence="1" id="KW-0285">Flavoprotein</keyword>
<evidence type="ECO:0000256" key="1">
    <source>
        <dbReference type="ARBA" id="ARBA00022630"/>
    </source>
</evidence>
<organism evidence="4 5">
    <name type="scientific">Rhodopseudomonas palustris</name>
    <dbReference type="NCBI Taxonomy" id="1076"/>
    <lineage>
        <taxon>Bacteria</taxon>
        <taxon>Pseudomonadati</taxon>
        <taxon>Pseudomonadota</taxon>
        <taxon>Alphaproteobacteria</taxon>
        <taxon>Hyphomicrobiales</taxon>
        <taxon>Nitrobacteraceae</taxon>
        <taxon>Rhodopseudomonas</taxon>
    </lineage>
</organism>
<dbReference type="InterPro" id="IPR051799">
    <property type="entry name" value="NADH_flavin_oxidoreductase"/>
</dbReference>
<protein>
    <submittedName>
        <fullName evidence="4">NADH:flavin oxidoreductase</fullName>
    </submittedName>
</protein>
<dbReference type="RefSeq" id="WP_044415176.1">
    <property type="nucleotide sequence ID" value="NZ_JXXE01000448.1"/>
</dbReference>
<dbReference type="AlphaFoldDB" id="A0A0D7EIC9"/>
<name>A0A0D7EIC9_RHOPL</name>
<sequence length="367" mass="39355">MDMDTSALFAPIVINGHTVKNRLSVAPMTRITATGDGRATETMTRYYERFARGGFGTVITEGIYTDQAFSQGYVNQPGMTDDAQATAWKPAVSGIKAHGAFAIAQMLHAGALGQGNRFRDTTVGPSPVQPKGEQMTFYHGKGRYALPGAMTESQIADAINGFAESAARAIAVAGFDAIEIHGANGYLLDQFLTDYANTRKDRWGGATANRMRLIVETFKAVRAKVGAKTPVGVRISQGKVNDYHHKWADAEHDAEVIFGGLADAGADFIHVTEFEAWQPAFADGGPSLMNLAKRHAPRAAIFANGSLHNIERAVAALDDGADIVTIGRGALANPDFPRRLSEHLILRDFDPAILGPIANVKESELAM</sequence>
<dbReference type="InterPro" id="IPR013785">
    <property type="entry name" value="Aldolase_TIM"/>
</dbReference>
<feature type="domain" description="NADH:flavin oxidoreductase/NADH oxidase N-terminal" evidence="3">
    <location>
        <begin position="8"/>
        <end position="344"/>
    </location>
</feature>
<dbReference type="PATRIC" id="fig|1076.23.peg.4862"/>